<dbReference type="AlphaFoldDB" id="A0A975B4D6"/>
<name>A0A975B4D6_9BACT</name>
<feature type="chain" id="PRO_5037593641" evidence="2">
    <location>
        <begin position="29"/>
        <end position="582"/>
    </location>
</feature>
<evidence type="ECO:0000313" key="5">
    <source>
        <dbReference type="Proteomes" id="UP000663720"/>
    </source>
</evidence>
<evidence type="ECO:0000256" key="2">
    <source>
        <dbReference type="SAM" id="SignalP"/>
    </source>
</evidence>
<dbReference type="SUPFAM" id="SSF63446">
    <property type="entry name" value="Type I dockerin domain"/>
    <property type="match status" value="1"/>
</dbReference>
<sequence length="582" mass="59691">MIKIQRRFALLVSLVFLLFGTIVSSAIAVPTATIPTDVAVAEGKVVVPINFTREAADLINAFVFRLSYDETILTNPTLIYTDTLLGDATGITTAVPPSDGIGDLSIIANGVLGKLVNPTEGILLKVQFDVATCSDSQSITFESQNDKTVFTDSSYTMLNATFTNGSVLCGGGGDTTPPVITLTGDAEVKVCLNTAYEDAGATANDNVDGDITANIVKTGLPIDTAVAGTYTVKYNVSDAAGNAATEVTRTVVVEACEDTTPPVITLTGDAEVKVCLNTAYEDAGATANDNVDGDITANIVKTGLPIDTAAAGTYTVKYNVSDAAGNAATEVTRTVVVEACEDTTPPVITLNGGATVNVCLNAAYEDAGATANDNVDGDITANIVKTGLPIDTAAAGTYTVKYNVSDAAGNAATEVTRTVVVEACEDTTPPVITLNGGATVNVCLNAAYEDAGATATDDVDGDITADIVKTGLPIDTTTAGTYTVKYNVSDAAGNAAEEVTRTVIVSENCTTLGDADGNGTVSIYDALRVAQVAAELTTDYVAANADVDCSGAVNIYDALLIAQVDAQMKKDDGTPYEFCTAQ</sequence>
<dbReference type="InterPro" id="IPR013783">
    <property type="entry name" value="Ig-like_fold"/>
</dbReference>
<dbReference type="InterPro" id="IPR032179">
    <property type="entry name" value="Cry22Aa_Ig-like"/>
</dbReference>
<feature type="domain" description="Pesticidal crystal protein Cry22Aa Ig-like" evidence="3">
    <location>
        <begin position="180"/>
        <end position="253"/>
    </location>
</feature>
<evidence type="ECO:0000259" key="3">
    <source>
        <dbReference type="Pfam" id="PF16403"/>
    </source>
</evidence>
<accession>A0A975B4D6</accession>
<keyword evidence="2" id="KW-0732">Signal</keyword>
<dbReference type="InterPro" id="IPR036439">
    <property type="entry name" value="Dockerin_dom_sf"/>
</dbReference>
<proteinExistence type="predicted"/>
<organism evidence="4 5">
    <name type="scientific">Desulfonema limicola</name>
    <dbReference type="NCBI Taxonomy" id="45656"/>
    <lineage>
        <taxon>Bacteria</taxon>
        <taxon>Pseudomonadati</taxon>
        <taxon>Thermodesulfobacteriota</taxon>
        <taxon>Desulfobacteria</taxon>
        <taxon>Desulfobacterales</taxon>
        <taxon>Desulfococcaceae</taxon>
        <taxon>Desulfonema</taxon>
    </lineage>
</organism>
<dbReference type="InterPro" id="IPR051846">
    <property type="entry name" value="SH2_domain_adapters"/>
</dbReference>
<dbReference type="GO" id="GO:0000272">
    <property type="term" value="P:polysaccharide catabolic process"/>
    <property type="evidence" value="ECO:0007669"/>
    <property type="project" value="InterPro"/>
</dbReference>
<dbReference type="InterPro" id="IPR002105">
    <property type="entry name" value="Dockerin_1_rpt"/>
</dbReference>
<dbReference type="GO" id="GO:0001784">
    <property type="term" value="F:phosphotyrosine residue binding"/>
    <property type="evidence" value="ECO:0007669"/>
    <property type="project" value="TreeGrafter"/>
</dbReference>
<dbReference type="GO" id="GO:0004553">
    <property type="term" value="F:hydrolase activity, hydrolyzing O-glycosyl compounds"/>
    <property type="evidence" value="ECO:0007669"/>
    <property type="project" value="InterPro"/>
</dbReference>
<protein>
    <submittedName>
        <fullName evidence="4">Immunoglobulin-like fold-containing and DUF5011</fullName>
    </submittedName>
</protein>
<dbReference type="Pfam" id="PF16403">
    <property type="entry name" value="Bact_surface_Ig-like"/>
    <property type="match status" value="4"/>
</dbReference>
<dbReference type="SUPFAM" id="SSF49384">
    <property type="entry name" value="Carbohydrate-binding domain"/>
    <property type="match status" value="1"/>
</dbReference>
<keyword evidence="1" id="KW-0727">SH2 domain</keyword>
<keyword evidence="5" id="KW-1185">Reference proteome</keyword>
<feature type="domain" description="Pesticidal crystal protein Cry22Aa Ig-like" evidence="3">
    <location>
        <begin position="348"/>
        <end position="421"/>
    </location>
</feature>
<feature type="domain" description="Pesticidal crystal protein Cry22Aa Ig-like" evidence="3">
    <location>
        <begin position="264"/>
        <end position="337"/>
    </location>
</feature>
<gene>
    <name evidence="4" type="ORF">dnl_07800</name>
</gene>
<dbReference type="Pfam" id="PF00404">
    <property type="entry name" value="Dockerin_1"/>
    <property type="match status" value="1"/>
</dbReference>
<dbReference type="GO" id="GO:0030246">
    <property type="term" value="F:carbohydrate binding"/>
    <property type="evidence" value="ECO:0007669"/>
    <property type="project" value="InterPro"/>
</dbReference>
<reference evidence="4" key="1">
    <citation type="journal article" date="2021" name="Microb. Physiol.">
        <title>Proteogenomic Insights into the Physiology of Marine, Sulfate-Reducing, Filamentous Desulfonema limicola and Desulfonema magnum.</title>
        <authorList>
            <person name="Schnaars V."/>
            <person name="Wohlbrand L."/>
            <person name="Scheve S."/>
            <person name="Hinrichs C."/>
            <person name="Reinhardt R."/>
            <person name="Rabus R."/>
        </authorList>
    </citation>
    <scope>NUCLEOTIDE SEQUENCE</scope>
    <source>
        <strain evidence="4">5ac10</strain>
    </source>
</reference>
<dbReference type="Gene3D" id="2.60.40.10">
    <property type="entry name" value="Immunoglobulins"/>
    <property type="match status" value="4"/>
</dbReference>
<dbReference type="KEGG" id="dli:dnl_07800"/>
<feature type="domain" description="Pesticidal crystal protein Cry22Aa Ig-like" evidence="3">
    <location>
        <begin position="432"/>
        <end position="505"/>
    </location>
</feature>
<dbReference type="PANTHER" id="PTHR15127:SF32">
    <property type="entry name" value="HEAVYWEIGHT, ISOFORM A"/>
    <property type="match status" value="1"/>
</dbReference>
<evidence type="ECO:0000313" key="4">
    <source>
        <dbReference type="EMBL" id="QTA78556.1"/>
    </source>
</evidence>
<dbReference type="RefSeq" id="WP_207690393.1">
    <property type="nucleotide sequence ID" value="NZ_CP061799.1"/>
</dbReference>
<dbReference type="InterPro" id="IPR008965">
    <property type="entry name" value="CBM2/CBM3_carb-bd_dom_sf"/>
</dbReference>
<dbReference type="Gene3D" id="1.10.1330.10">
    <property type="entry name" value="Dockerin domain"/>
    <property type="match status" value="1"/>
</dbReference>
<dbReference type="EMBL" id="CP061799">
    <property type="protein sequence ID" value="QTA78556.1"/>
    <property type="molecule type" value="Genomic_DNA"/>
</dbReference>
<feature type="signal peptide" evidence="2">
    <location>
        <begin position="1"/>
        <end position="28"/>
    </location>
</feature>
<dbReference type="Gene3D" id="2.60.40.680">
    <property type="match status" value="1"/>
</dbReference>
<evidence type="ECO:0000256" key="1">
    <source>
        <dbReference type="ARBA" id="ARBA00022999"/>
    </source>
</evidence>
<dbReference type="Proteomes" id="UP000663720">
    <property type="component" value="Chromosome"/>
</dbReference>
<dbReference type="PANTHER" id="PTHR15127">
    <property type="entry name" value="HEAVYWEIGHT, ISOFORM A"/>
    <property type="match status" value="1"/>
</dbReference>